<gene>
    <name evidence="6" type="ORF">ACFOY2_42005</name>
</gene>
<dbReference type="PANTHER" id="PTHR30055:SF234">
    <property type="entry name" value="HTH-TYPE TRANSCRIPTIONAL REGULATOR BETI"/>
    <property type="match status" value="1"/>
</dbReference>
<dbReference type="PRINTS" id="PR00455">
    <property type="entry name" value="HTHTETR"/>
</dbReference>
<dbReference type="InterPro" id="IPR023772">
    <property type="entry name" value="DNA-bd_HTH_TetR-type_CS"/>
</dbReference>
<dbReference type="InterPro" id="IPR050109">
    <property type="entry name" value="HTH-type_TetR-like_transc_reg"/>
</dbReference>
<proteinExistence type="predicted"/>
<name>A0ABV8GIT8_9ACTN</name>
<dbReference type="Proteomes" id="UP001595851">
    <property type="component" value="Unassembled WGS sequence"/>
</dbReference>
<keyword evidence="7" id="KW-1185">Reference proteome</keyword>
<reference evidence="7" key="1">
    <citation type="journal article" date="2019" name="Int. J. Syst. Evol. Microbiol.">
        <title>The Global Catalogue of Microorganisms (GCM) 10K type strain sequencing project: providing services to taxonomists for standard genome sequencing and annotation.</title>
        <authorList>
            <consortium name="The Broad Institute Genomics Platform"/>
            <consortium name="The Broad Institute Genome Sequencing Center for Infectious Disease"/>
            <person name="Wu L."/>
            <person name="Ma J."/>
        </authorList>
    </citation>
    <scope>NUCLEOTIDE SEQUENCE [LARGE SCALE GENOMIC DNA]</scope>
    <source>
        <strain evidence="7">TBRC 1276</strain>
    </source>
</reference>
<dbReference type="PROSITE" id="PS50977">
    <property type="entry name" value="HTH_TETR_2"/>
    <property type="match status" value="1"/>
</dbReference>
<comment type="caution">
    <text evidence="6">The sequence shown here is derived from an EMBL/GenBank/DDBJ whole genome shotgun (WGS) entry which is preliminary data.</text>
</comment>
<organism evidence="6 7">
    <name type="scientific">Nonomuraea purpurea</name>
    <dbReference type="NCBI Taxonomy" id="1849276"/>
    <lineage>
        <taxon>Bacteria</taxon>
        <taxon>Bacillati</taxon>
        <taxon>Actinomycetota</taxon>
        <taxon>Actinomycetes</taxon>
        <taxon>Streptosporangiales</taxon>
        <taxon>Streptosporangiaceae</taxon>
        <taxon>Nonomuraea</taxon>
    </lineage>
</organism>
<dbReference type="SUPFAM" id="SSF46689">
    <property type="entry name" value="Homeodomain-like"/>
    <property type="match status" value="1"/>
</dbReference>
<keyword evidence="1" id="KW-0805">Transcription regulation</keyword>
<feature type="domain" description="HTH tetR-type" evidence="5">
    <location>
        <begin position="17"/>
        <end position="77"/>
    </location>
</feature>
<evidence type="ECO:0000256" key="4">
    <source>
        <dbReference type="PROSITE-ProRule" id="PRU00335"/>
    </source>
</evidence>
<dbReference type="Gene3D" id="1.10.357.10">
    <property type="entry name" value="Tetracycline Repressor, domain 2"/>
    <property type="match status" value="1"/>
</dbReference>
<dbReference type="RefSeq" id="WP_379533715.1">
    <property type="nucleotide sequence ID" value="NZ_JBHSBI010000030.1"/>
</dbReference>
<accession>A0ABV8GIT8</accession>
<dbReference type="InterPro" id="IPR001647">
    <property type="entry name" value="HTH_TetR"/>
</dbReference>
<dbReference type="EMBL" id="JBHSBI010000030">
    <property type="protein sequence ID" value="MFC4013861.1"/>
    <property type="molecule type" value="Genomic_DNA"/>
</dbReference>
<evidence type="ECO:0000313" key="7">
    <source>
        <dbReference type="Proteomes" id="UP001595851"/>
    </source>
</evidence>
<feature type="DNA-binding region" description="H-T-H motif" evidence="4">
    <location>
        <begin position="40"/>
        <end position="59"/>
    </location>
</feature>
<evidence type="ECO:0000256" key="1">
    <source>
        <dbReference type="ARBA" id="ARBA00023015"/>
    </source>
</evidence>
<evidence type="ECO:0000256" key="2">
    <source>
        <dbReference type="ARBA" id="ARBA00023125"/>
    </source>
</evidence>
<keyword evidence="3" id="KW-0804">Transcription</keyword>
<evidence type="ECO:0000256" key="3">
    <source>
        <dbReference type="ARBA" id="ARBA00023163"/>
    </source>
</evidence>
<dbReference type="PANTHER" id="PTHR30055">
    <property type="entry name" value="HTH-TYPE TRANSCRIPTIONAL REGULATOR RUTR"/>
    <property type="match status" value="1"/>
</dbReference>
<evidence type="ECO:0000259" key="5">
    <source>
        <dbReference type="PROSITE" id="PS50977"/>
    </source>
</evidence>
<evidence type="ECO:0000313" key="6">
    <source>
        <dbReference type="EMBL" id="MFC4013861.1"/>
    </source>
</evidence>
<protein>
    <submittedName>
        <fullName evidence="6">TetR/AcrR family transcriptional regulator</fullName>
    </submittedName>
</protein>
<dbReference type="InterPro" id="IPR009057">
    <property type="entry name" value="Homeodomain-like_sf"/>
</dbReference>
<sequence>MDRGRQAESSLRERKQRRAREAIIEAAHGLFAERGFEGVTVSDIAERAEVGRATFFRYFGDKQEVVFADTGELQEVLAEALEVPGSGPIGDSLPAALALVRAVVVSYMARLTADPDAYARHERLVASHPELWARSLTKQRQYAEALRDLLAGKGANAETAALGAEMGLAAFYAGRAIAGDDPVLLSSAVESVFDRLS</sequence>
<keyword evidence="2 4" id="KW-0238">DNA-binding</keyword>
<dbReference type="PROSITE" id="PS01081">
    <property type="entry name" value="HTH_TETR_1"/>
    <property type="match status" value="1"/>
</dbReference>
<dbReference type="Pfam" id="PF00440">
    <property type="entry name" value="TetR_N"/>
    <property type="match status" value="1"/>
</dbReference>